<dbReference type="AlphaFoldDB" id="A0A2V4AH30"/>
<comment type="caution">
    <text evidence="2">The sequence shown here is derived from an EMBL/GenBank/DDBJ whole genome shotgun (WGS) entry which is preliminary data.</text>
</comment>
<keyword evidence="2" id="KW-0808">Transferase</keyword>
<dbReference type="EMBL" id="MASW01000007">
    <property type="protein sequence ID" value="PXY19208.1"/>
    <property type="molecule type" value="Genomic_DNA"/>
</dbReference>
<dbReference type="Gene3D" id="3.30.1310.20">
    <property type="entry name" value="PRTase-like"/>
    <property type="match status" value="1"/>
</dbReference>
<dbReference type="CDD" id="cd06223">
    <property type="entry name" value="PRTases_typeI"/>
    <property type="match status" value="1"/>
</dbReference>
<dbReference type="GO" id="GO:0016757">
    <property type="term" value="F:glycosyltransferase activity"/>
    <property type="evidence" value="ECO:0007669"/>
    <property type="project" value="UniProtKB-KW"/>
</dbReference>
<dbReference type="Gene3D" id="3.40.50.2020">
    <property type="match status" value="1"/>
</dbReference>
<accession>A0A2V4AH30</accession>
<dbReference type="Pfam" id="PF00156">
    <property type="entry name" value="Pribosyltran"/>
    <property type="match status" value="1"/>
</dbReference>
<dbReference type="OrthoDB" id="9810066at2"/>
<protein>
    <submittedName>
        <fullName evidence="2">Phosphoribosyltransferase</fullName>
    </submittedName>
</protein>
<name>A0A2V4AH30_9PSEU</name>
<dbReference type="Proteomes" id="UP000249915">
    <property type="component" value="Unassembled WGS sequence"/>
</dbReference>
<feature type="domain" description="Phosphoribosyltransferase" evidence="1">
    <location>
        <begin position="19"/>
        <end position="174"/>
    </location>
</feature>
<reference evidence="2 3" key="1">
    <citation type="submission" date="2016-07" db="EMBL/GenBank/DDBJ databases">
        <title>Draft genome sequence of Prauserella muralis DSM 45305, isolated from a mould-covered wall in an indoor environment.</title>
        <authorList>
            <person name="Ruckert C."/>
            <person name="Albersmeier A."/>
            <person name="Jiang C.-L."/>
            <person name="Jiang Y."/>
            <person name="Kalinowski J."/>
            <person name="Schneider O."/>
            <person name="Winkler A."/>
            <person name="Zotchev S.B."/>
        </authorList>
    </citation>
    <scope>NUCLEOTIDE SEQUENCE [LARGE SCALE GENOMIC DNA]</scope>
    <source>
        <strain evidence="2 3">DSM 45305</strain>
    </source>
</reference>
<evidence type="ECO:0000313" key="2">
    <source>
        <dbReference type="EMBL" id="PXY19208.1"/>
    </source>
</evidence>
<keyword evidence="3" id="KW-1185">Reference proteome</keyword>
<sequence length="219" mass="23456">MQWHTSTTNRTFADRRQAGRVLGDLLRDRDWADPIVLGLARGGVPVAAEVASALGASLGVAVARKIGAPGHPEFGIGAVTAHGPASYDDNSVRMLGLTPEDLERACERERAEAQRRVEHYQRGREPERIEGRDVILVDDGLATGVTATAALRALREDGPRRLVLAAPVCAVPAAASLREVADEVVCASEPPDFRAVGQWYADFGQTSDDEVVDLLEKGV</sequence>
<keyword evidence="2" id="KW-0328">Glycosyltransferase</keyword>
<organism evidence="2 3">
    <name type="scientific">Prauserella muralis</name>
    <dbReference type="NCBI Taxonomy" id="588067"/>
    <lineage>
        <taxon>Bacteria</taxon>
        <taxon>Bacillati</taxon>
        <taxon>Actinomycetota</taxon>
        <taxon>Actinomycetes</taxon>
        <taxon>Pseudonocardiales</taxon>
        <taxon>Pseudonocardiaceae</taxon>
        <taxon>Prauserella</taxon>
    </lineage>
</organism>
<evidence type="ECO:0000313" key="3">
    <source>
        <dbReference type="Proteomes" id="UP000249915"/>
    </source>
</evidence>
<proteinExistence type="predicted"/>
<dbReference type="InterPro" id="IPR029057">
    <property type="entry name" value="PRTase-like"/>
</dbReference>
<dbReference type="RefSeq" id="WP_112285133.1">
    <property type="nucleotide sequence ID" value="NZ_MASW01000007.1"/>
</dbReference>
<gene>
    <name evidence="2" type="ORF">BAY60_30930</name>
</gene>
<dbReference type="SUPFAM" id="SSF53271">
    <property type="entry name" value="PRTase-like"/>
    <property type="match status" value="1"/>
</dbReference>
<dbReference type="InterPro" id="IPR000836">
    <property type="entry name" value="PRTase_dom"/>
</dbReference>
<evidence type="ECO:0000259" key="1">
    <source>
        <dbReference type="Pfam" id="PF00156"/>
    </source>
</evidence>